<comment type="catalytic activity">
    <reaction evidence="7">
        <text>L-cysteinyl-[prolipoprotein] + a 1,2-diacyl-sn-glycero-3-phospho-(1'-sn-glycerol) = an S-1,2-diacyl-sn-glyceryl-L-cysteinyl-[prolipoprotein] + sn-glycerol 1-phosphate + H(+)</text>
        <dbReference type="Rhea" id="RHEA:56712"/>
        <dbReference type="Rhea" id="RHEA-COMP:14679"/>
        <dbReference type="Rhea" id="RHEA-COMP:14680"/>
        <dbReference type="ChEBI" id="CHEBI:15378"/>
        <dbReference type="ChEBI" id="CHEBI:29950"/>
        <dbReference type="ChEBI" id="CHEBI:57685"/>
        <dbReference type="ChEBI" id="CHEBI:64716"/>
        <dbReference type="ChEBI" id="CHEBI:140658"/>
        <dbReference type="EC" id="2.5.1.145"/>
    </reaction>
</comment>
<dbReference type="Pfam" id="PF01790">
    <property type="entry name" value="LGT"/>
    <property type="match status" value="1"/>
</dbReference>
<name>F2B986_9NEIS</name>
<dbReference type="NCBIfam" id="TIGR00544">
    <property type="entry name" value="lgt"/>
    <property type="match status" value="1"/>
</dbReference>
<comment type="function">
    <text evidence="7">Catalyzes the transfer of the diacylglyceryl group from phosphatidylglycerol to the sulfhydryl group of the N-terminal cysteine of a prolipoprotein, the first step in the formation of mature lipoproteins.</text>
</comment>
<evidence type="ECO:0000256" key="6">
    <source>
        <dbReference type="ARBA" id="ARBA00023136"/>
    </source>
</evidence>
<evidence type="ECO:0000256" key="4">
    <source>
        <dbReference type="ARBA" id="ARBA00022692"/>
    </source>
</evidence>
<proteinExistence type="inferred from homology"/>
<protein>
    <recommendedName>
        <fullName evidence="7">Phosphatidylglycerol--prolipoprotein diacylglyceryl transferase</fullName>
        <ecNumber evidence="7">2.5.1.145</ecNumber>
    </recommendedName>
</protein>
<keyword evidence="6 7" id="KW-0472">Membrane</keyword>
<keyword evidence="2 7" id="KW-1003">Cell membrane</keyword>
<dbReference type="HAMAP" id="MF_01147">
    <property type="entry name" value="Lgt"/>
    <property type="match status" value="1"/>
</dbReference>
<keyword evidence="4 7" id="KW-0812">Transmembrane</keyword>
<keyword evidence="8" id="KW-0449">Lipoprotein</keyword>
<gene>
    <name evidence="7 8" type="primary">lgt</name>
    <name evidence="8" type="ORF">HMPREF9123_0260</name>
</gene>
<evidence type="ECO:0000256" key="1">
    <source>
        <dbReference type="ARBA" id="ARBA00007150"/>
    </source>
</evidence>
<comment type="similarity">
    <text evidence="1 7">Belongs to the Lgt family.</text>
</comment>
<comment type="subcellular location">
    <subcellularLocation>
        <location evidence="7">Cell membrane</location>
        <topology evidence="7">Multi-pass membrane protein</topology>
    </subcellularLocation>
</comment>
<dbReference type="GO" id="GO:0042158">
    <property type="term" value="P:lipoprotein biosynthetic process"/>
    <property type="evidence" value="ECO:0007669"/>
    <property type="project" value="UniProtKB-UniRule"/>
</dbReference>
<dbReference type="PANTHER" id="PTHR30589:SF0">
    <property type="entry name" value="PHOSPHATIDYLGLYCEROL--PROLIPOPROTEIN DIACYLGLYCERYL TRANSFERASE"/>
    <property type="match status" value="1"/>
</dbReference>
<keyword evidence="5 7" id="KW-1133">Transmembrane helix</keyword>
<dbReference type="PANTHER" id="PTHR30589">
    <property type="entry name" value="PROLIPOPROTEIN DIACYLGLYCERYL TRANSFERASE"/>
    <property type="match status" value="1"/>
</dbReference>
<accession>F2B986</accession>
<dbReference type="STRING" id="267212.GCA_001063965_00695"/>
<feature type="transmembrane region" description="Helical" evidence="7">
    <location>
        <begin position="231"/>
        <end position="249"/>
    </location>
</feature>
<evidence type="ECO:0000256" key="3">
    <source>
        <dbReference type="ARBA" id="ARBA00022679"/>
    </source>
</evidence>
<feature type="transmembrane region" description="Helical" evidence="7">
    <location>
        <begin position="90"/>
        <end position="110"/>
    </location>
</feature>
<feature type="transmembrane region" description="Helical" evidence="7">
    <location>
        <begin position="130"/>
        <end position="147"/>
    </location>
</feature>
<comment type="pathway">
    <text evidence="7">Protein modification; lipoprotein biosynthesis (diacylglyceryl transfer).</text>
</comment>
<dbReference type="HOGENOM" id="CLU_013386_1_0_4"/>
<reference evidence="8 9" key="1">
    <citation type="submission" date="2011-02" db="EMBL/GenBank/DDBJ databases">
        <authorList>
            <person name="Muzny D."/>
            <person name="Qin X."/>
            <person name="Deng J."/>
            <person name="Jiang H."/>
            <person name="Liu Y."/>
            <person name="Qu J."/>
            <person name="Song X.-Z."/>
            <person name="Zhang L."/>
            <person name="Thornton R."/>
            <person name="Coyle M."/>
            <person name="Francisco L."/>
            <person name="Jackson L."/>
            <person name="Javaid M."/>
            <person name="Korchina V."/>
            <person name="Kovar C."/>
            <person name="Mata R."/>
            <person name="Mathew T."/>
            <person name="Ngo R."/>
            <person name="Nguyen L."/>
            <person name="Nguyen N."/>
            <person name="Okwuonu G."/>
            <person name="Ongeri F."/>
            <person name="Pham C."/>
            <person name="Simmons D."/>
            <person name="Wilczek-Boney K."/>
            <person name="Hale W."/>
            <person name="Jakkamsetti A."/>
            <person name="Pham P."/>
            <person name="Ruth R."/>
            <person name="San Lucas F."/>
            <person name="Warren J."/>
            <person name="Zhang J."/>
            <person name="Zhao Z."/>
            <person name="Zhou C."/>
            <person name="Zhu D."/>
            <person name="Lee S."/>
            <person name="Bess C."/>
            <person name="Blankenburg K."/>
            <person name="Forbes L."/>
            <person name="Fu Q."/>
            <person name="Gubbala S."/>
            <person name="Hirani K."/>
            <person name="Jayaseelan J.C."/>
            <person name="Lara F."/>
            <person name="Munidasa M."/>
            <person name="Palculict T."/>
            <person name="Patil S."/>
            <person name="Pu L.-L."/>
            <person name="Saada N."/>
            <person name="Tang L."/>
            <person name="Weissenberger G."/>
            <person name="Zhu Y."/>
            <person name="Hemphill L."/>
            <person name="Shang Y."/>
            <person name="Youmans B."/>
            <person name="Ayvaz T."/>
            <person name="Ross M."/>
            <person name="Santibanez J."/>
            <person name="Aqrawi P."/>
            <person name="Gross S."/>
            <person name="Joshi V."/>
            <person name="Fowler G."/>
            <person name="Nazareth L."/>
            <person name="Reid J."/>
            <person name="Worley K."/>
            <person name="Petrosino J."/>
            <person name="Highlander S."/>
            <person name="Gibbs R."/>
        </authorList>
    </citation>
    <scope>NUCLEOTIDE SEQUENCE [LARGE SCALE GENOMIC DNA]</scope>
    <source>
        <strain evidence="8 9">ATCC BAA-1200</strain>
    </source>
</reference>
<keyword evidence="8" id="KW-0328">Glycosyltransferase</keyword>
<keyword evidence="3 7" id="KW-0808">Transferase</keyword>
<organism evidence="8 9">
    <name type="scientific">Neisseria bacilliformis ATCC BAA-1200</name>
    <dbReference type="NCBI Taxonomy" id="888742"/>
    <lineage>
        <taxon>Bacteria</taxon>
        <taxon>Pseudomonadati</taxon>
        <taxon>Pseudomonadota</taxon>
        <taxon>Betaproteobacteria</taxon>
        <taxon>Neisseriales</taxon>
        <taxon>Neisseriaceae</taxon>
        <taxon>Neisseria</taxon>
    </lineage>
</organism>
<dbReference type="EMBL" id="AFAY01000004">
    <property type="protein sequence ID" value="EGF12054.1"/>
    <property type="molecule type" value="Genomic_DNA"/>
</dbReference>
<dbReference type="Proteomes" id="UP000004105">
    <property type="component" value="Unassembled WGS sequence"/>
</dbReference>
<evidence type="ECO:0000313" key="9">
    <source>
        <dbReference type="Proteomes" id="UP000004105"/>
    </source>
</evidence>
<dbReference type="UniPathway" id="UPA00664"/>
<feature type="binding site" evidence="7">
    <location>
        <position position="173"/>
    </location>
    <ligand>
        <name>a 1,2-diacyl-sn-glycero-3-phospho-(1'-sn-glycerol)</name>
        <dbReference type="ChEBI" id="CHEBI:64716"/>
    </ligand>
</feature>
<evidence type="ECO:0000313" key="8">
    <source>
        <dbReference type="EMBL" id="EGF12054.1"/>
    </source>
</evidence>
<dbReference type="GO" id="GO:0008961">
    <property type="term" value="F:phosphatidylglycerol-prolipoprotein diacylglyceryl transferase activity"/>
    <property type="evidence" value="ECO:0007669"/>
    <property type="project" value="UniProtKB-UniRule"/>
</dbReference>
<dbReference type="GO" id="GO:0005886">
    <property type="term" value="C:plasma membrane"/>
    <property type="evidence" value="ECO:0007669"/>
    <property type="project" value="UniProtKB-SubCell"/>
</dbReference>
<sequence>MKTVEKRAIIAERPSEKRVLRIMPPFAFSGTQQNMIIHPQFDPVALQLGPLAIRWYALSYIVGFVLFMWLGRYRIKQGGTPFTVEMLDDFLTWGVLGVILGGRLGFVLFYQPEYYLAHPADIVKVWNGGMSFHGGFLGVLAASCLFARKNGLKWMQVLDFIAPLVPLGLASGRIGNFINGELWGRITDPAAFWAMGFPQAAEADARLAAGNAQWGGWLAQYGALPRHPSQLYQFALEGVLLFAIVWWFSGKPRPTGQTAMLFLAGYGLFRFIAEYARQPDDYLGLLTLGLSMGQWLSLPMLVLGVAGFVWFGKRAKQTA</sequence>
<evidence type="ECO:0000256" key="5">
    <source>
        <dbReference type="ARBA" id="ARBA00022989"/>
    </source>
</evidence>
<keyword evidence="9" id="KW-1185">Reference proteome</keyword>
<dbReference type="AlphaFoldDB" id="F2B986"/>
<evidence type="ECO:0000256" key="7">
    <source>
        <dbReference type="HAMAP-Rule" id="MF_01147"/>
    </source>
</evidence>
<feature type="transmembrane region" description="Helical" evidence="7">
    <location>
        <begin position="53"/>
        <end position="70"/>
    </location>
</feature>
<dbReference type="InterPro" id="IPR001640">
    <property type="entry name" value="Lgt"/>
</dbReference>
<comment type="caution">
    <text evidence="8">The sequence shown here is derived from an EMBL/GenBank/DDBJ whole genome shotgun (WGS) entry which is preliminary data.</text>
</comment>
<dbReference type="EC" id="2.5.1.145" evidence="7"/>
<feature type="transmembrane region" description="Helical" evidence="7">
    <location>
        <begin position="285"/>
        <end position="311"/>
    </location>
</feature>
<evidence type="ECO:0000256" key="2">
    <source>
        <dbReference type="ARBA" id="ARBA00022475"/>
    </source>
</evidence>
<dbReference type="PROSITE" id="PS01311">
    <property type="entry name" value="LGT"/>
    <property type="match status" value="1"/>
</dbReference>